<dbReference type="InterPro" id="IPR055804">
    <property type="entry name" value="DUF7380"/>
</dbReference>
<feature type="domain" description="DUF4209" evidence="1">
    <location>
        <begin position="511"/>
        <end position="583"/>
    </location>
</feature>
<reference evidence="3 4" key="1">
    <citation type="submission" date="2016-01" db="EMBL/GenBank/DDBJ databases">
        <authorList>
            <person name="Manzoor S."/>
        </authorList>
    </citation>
    <scope>NUCLEOTIDE SEQUENCE [LARGE SCALE GENOMIC DNA]</scope>
    <source>
        <strain evidence="3">Methanoculleus sp MAB1</strain>
    </source>
</reference>
<organism evidence="3 4">
    <name type="scientific">Methanoculleus bourgensis</name>
    <dbReference type="NCBI Taxonomy" id="83986"/>
    <lineage>
        <taxon>Archaea</taxon>
        <taxon>Methanobacteriati</taxon>
        <taxon>Methanobacteriota</taxon>
        <taxon>Stenosarchaea group</taxon>
        <taxon>Methanomicrobia</taxon>
        <taxon>Methanomicrobiales</taxon>
        <taxon>Methanomicrobiaceae</taxon>
        <taxon>Methanoculleus</taxon>
    </lineage>
</organism>
<dbReference type="InterPro" id="IPR025209">
    <property type="entry name" value="DUF4209"/>
</dbReference>
<name>A0A0X3BJZ4_9EURY</name>
<dbReference type="Proteomes" id="UP000069850">
    <property type="component" value="Chromosome 1"/>
</dbReference>
<evidence type="ECO:0000313" key="4">
    <source>
        <dbReference type="Proteomes" id="UP000069850"/>
    </source>
</evidence>
<proteinExistence type="predicted"/>
<dbReference type="Pfam" id="PF24098">
    <property type="entry name" value="DUF7380"/>
    <property type="match status" value="1"/>
</dbReference>
<dbReference type="EMBL" id="LT158599">
    <property type="protein sequence ID" value="CVK32477.1"/>
    <property type="molecule type" value="Genomic_DNA"/>
</dbReference>
<evidence type="ECO:0000313" key="3">
    <source>
        <dbReference type="EMBL" id="CVK32477.1"/>
    </source>
</evidence>
<sequence>MSDGLIFHPFLKCGKVLNALYNLRKDDGADPTELSKINCECQVFCMGYPENPRKSDVFKESDYAYLKERVRDVKNPLLKSRYAHLLVHCDIPDKYRYAEVAVQEYLKLLRIYEEKREGISGHWVTTLEWATKNALNLSVQFNMKTCKDEVKNEIKRLVFQKSDEDPQYSFLIIALVNQMLDQKQIFHKDDFENIDEILIGYAFFLRQSGKNFPRKAIELYELGSKIERKFCTTKHNWDLYIAENHEELCKTFENNAFVALEECQDAIMHYKLAKMPEKVKEMEQKYGELKKKISIPRHQVEIQDDGYKKYLEGCKKFVQDLIEKEPETIIGCLVSSPDLIPDMNKVRDGSEVYLRESVTHQLFNTTLVDTHGNTAQTYDNGEEKEKYAQNTIYRIALENYTCRLVHAIIIEAAKKGKLTPQNVCEYLQHRSWLGQPIQYHIPSGGEFEVKWLDLIEPAIHSYLNALQDFVESEKTPNFILSLDSLTLKFEGIFRAFCALHGISPTKQITERGKTLTREKDLNNLLYDDYDEVSKILGVNEIEFFRFVFVEQSGLNLRNNIAHCLLFKEQYYVYFADLVFLAILRISRGMLFDVKEEGVSEDLESTVDEKDSVDDAP</sequence>
<gene>
    <name evidence="3" type="ORF">MMAB1_1264</name>
</gene>
<feature type="domain" description="DUF7380" evidence="2">
    <location>
        <begin position="56"/>
        <end position="144"/>
    </location>
</feature>
<protein>
    <submittedName>
        <fullName evidence="3">Uncharacterized protein</fullName>
    </submittedName>
</protein>
<dbReference type="Pfam" id="PF13910">
    <property type="entry name" value="DUF4209"/>
    <property type="match status" value="1"/>
</dbReference>
<evidence type="ECO:0000259" key="1">
    <source>
        <dbReference type="Pfam" id="PF13910"/>
    </source>
</evidence>
<evidence type="ECO:0000259" key="2">
    <source>
        <dbReference type="Pfam" id="PF24098"/>
    </source>
</evidence>
<dbReference type="AlphaFoldDB" id="A0A0X3BJZ4"/>
<dbReference type="KEGG" id="mema:MMAB1_1264"/>
<accession>A0A0X3BJZ4</accession>